<proteinExistence type="predicted"/>
<evidence type="ECO:0000313" key="1">
    <source>
        <dbReference type="EMBL" id="KAJ8048628.1"/>
    </source>
</evidence>
<dbReference type="AlphaFoldDB" id="A0A9Q1HKP5"/>
<accession>A0A9Q1HKP5</accession>
<sequence length="82" mass="9629">MDDEALSTPMCQVESMVNGKPITVASRDLRNSEPLTPSHLLLLRGSPVVLYENMDQKDNYSSKRWRQVNYLATVFWRRWTRE</sequence>
<organism evidence="1 2">
    <name type="scientific">Holothuria leucospilota</name>
    <name type="common">Black long sea cucumber</name>
    <name type="synonym">Mertensiothuria leucospilota</name>
    <dbReference type="NCBI Taxonomy" id="206669"/>
    <lineage>
        <taxon>Eukaryota</taxon>
        <taxon>Metazoa</taxon>
        <taxon>Echinodermata</taxon>
        <taxon>Eleutherozoa</taxon>
        <taxon>Echinozoa</taxon>
        <taxon>Holothuroidea</taxon>
        <taxon>Aspidochirotacea</taxon>
        <taxon>Aspidochirotida</taxon>
        <taxon>Holothuriidae</taxon>
        <taxon>Holothuria</taxon>
    </lineage>
</organism>
<dbReference type="EMBL" id="JAIZAY010000001">
    <property type="protein sequence ID" value="KAJ8048628.1"/>
    <property type="molecule type" value="Genomic_DNA"/>
</dbReference>
<dbReference type="PANTHER" id="PTHR47331">
    <property type="entry name" value="PHD-TYPE DOMAIN-CONTAINING PROTEIN"/>
    <property type="match status" value="1"/>
</dbReference>
<dbReference type="Proteomes" id="UP001152320">
    <property type="component" value="Chromosome 1"/>
</dbReference>
<dbReference type="OrthoDB" id="8061911at2759"/>
<protein>
    <submittedName>
        <fullName evidence="1">Uncharacterized protein</fullName>
    </submittedName>
</protein>
<gene>
    <name evidence="1" type="ORF">HOLleu_01015</name>
</gene>
<evidence type="ECO:0000313" key="2">
    <source>
        <dbReference type="Proteomes" id="UP001152320"/>
    </source>
</evidence>
<reference evidence="1" key="1">
    <citation type="submission" date="2021-10" db="EMBL/GenBank/DDBJ databases">
        <title>Tropical sea cucumber genome reveals ecological adaptation and Cuvierian tubules defense mechanism.</title>
        <authorList>
            <person name="Chen T."/>
        </authorList>
    </citation>
    <scope>NUCLEOTIDE SEQUENCE</scope>
    <source>
        <strain evidence="1">Nanhai2018</strain>
        <tissue evidence="1">Muscle</tissue>
    </source>
</reference>
<comment type="caution">
    <text evidence="1">The sequence shown here is derived from an EMBL/GenBank/DDBJ whole genome shotgun (WGS) entry which is preliminary data.</text>
</comment>
<dbReference type="PANTHER" id="PTHR47331:SF1">
    <property type="entry name" value="GAG-LIKE PROTEIN"/>
    <property type="match status" value="1"/>
</dbReference>
<keyword evidence="2" id="KW-1185">Reference proteome</keyword>
<name>A0A9Q1HKP5_HOLLE</name>